<dbReference type="RefSeq" id="WP_086540701.1">
    <property type="nucleotide sequence ID" value="NZ_MSSW01000010.1"/>
</dbReference>
<evidence type="ECO:0000313" key="2">
    <source>
        <dbReference type="Proteomes" id="UP000256405"/>
    </source>
</evidence>
<sequence length="81" mass="9244">MKKGLIRKNITISIVIGELEMDYRSIKDYFFSVPVLLAWPKRTKKPSRGKASARMAKRWPAATTPFPPLKLANLLKNTMLV</sequence>
<evidence type="ECO:0000313" key="1">
    <source>
        <dbReference type="EMBL" id="REG91532.1"/>
    </source>
</evidence>
<reference evidence="1 2" key="1">
    <citation type="submission" date="2018-08" db="EMBL/GenBank/DDBJ databases">
        <title>Genomic Encyclopedia of Archaeal and Bacterial Type Strains, Phase II (KMG-II): from individual species to whole genera.</title>
        <authorList>
            <person name="Goeker M."/>
        </authorList>
    </citation>
    <scope>NUCLEOTIDE SEQUENCE [LARGE SCALE GENOMIC DNA]</scope>
    <source>
        <strain evidence="1 2">DSM 15986</strain>
    </source>
</reference>
<dbReference type="EMBL" id="QUNF01000004">
    <property type="protein sequence ID" value="REG91532.1"/>
    <property type="molecule type" value="Genomic_DNA"/>
</dbReference>
<comment type="caution">
    <text evidence="1">The sequence shown here is derived from an EMBL/GenBank/DDBJ whole genome shotgun (WGS) entry which is preliminary data.</text>
</comment>
<dbReference type="Proteomes" id="UP000256405">
    <property type="component" value="Unassembled WGS sequence"/>
</dbReference>
<proteinExistence type="predicted"/>
<keyword evidence="2" id="KW-1185">Reference proteome</keyword>
<accession>A0A3E0DZP3</accession>
<organism evidence="1 2">
    <name type="scientific">Algoriphagus antarcticus</name>
    <dbReference type="NCBI Taxonomy" id="238540"/>
    <lineage>
        <taxon>Bacteria</taxon>
        <taxon>Pseudomonadati</taxon>
        <taxon>Bacteroidota</taxon>
        <taxon>Cytophagia</taxon>
        <taxon>Cytophagales</taxon>
        <taxon>Cyclobacteriaceae</taxon>
        <taxon>Algoriphagus</taxon>
    </lineage>
</organism>
<protein>
    <submittedName>
        <fullName evidence="1">Uncharacterized protein</fullName>
    </submittedName>
</protein>
<name>A0A3E0DZP3_9BACT</name>
<gene>
    <name evidence="1" type="ORF">C8N25_104146</name>
</gene>
<dbReference type="AlphaFoldDB" id="A0A3E0DZP3"/>